<dbReference type="Proteomes" id="UP000241808">
    <property type="component" value="Unassembled WGS sequence"/>
</dbReference>
<dbReference type="RefSeq" id="WP_108174891.1">
    <property type="nucleotide sequence ID" value="NZ_PZZL01000002.1"/>
</dbReference>
<sequence length="280" mass="30878">MAMMIRNALMRFRRMTPARLYQDHARARKLLRGEAPSPGPVIARPERLVVTLTTVPERMDRLTPVLHSLIDQTVPADRIVLARPEVSRRSGKPYPQLHPAVPGVDVIAATDEGPATKLLPALLAEPDAAILVVDDDVIYPRDFIAQMLDWHRRLPQAAIGWRGWRIVPGVHPKSFPHVFATALKEPEPVDILLGTWGYLVPPAALDAAVHDFTGYPPGVRFVDDVWFAGHLARRGVPRLVIPGRGLPIETEASNLAALTFGPNSSGTNDLEAIAAFKAWW</sequence>
<reference evidence="1 2" key="1">
    <citation type="submission" date="2018-04" db="EMBL/GenBank/DDBJ databases">
        <title>Genomic Encyclopedia of Archaeal and Bacterial Type Strains, Phase II (KMG-II): from individual species to whole genera.</title>
        <authorList>
            <person name="Goeker M."/>
        </authorList>
    </citation>
    <scope>NUCLEOTIDE SEQUENCE [LARGE SCALE GENOMIC DNA]</scope>
    <source>
        <strain evidence="1 2">DSM 25521</strain>
    </source>
</reference>
<organism evidence="1 2">
    <name type="scientific">Phreatobacter oligotrophus</name>
    <dbReference type="NCBI Taxonomy" id="1122261"/>
    <lineage>
        <taxon>Bacteria</taxon>
        <taxon>Pseudomonadati</taxon>
        <taxon>Pseudomonadota</taxon>
        <taxon>Alphaproteobacteria</taxon>
        <taxon>Hyphomicrobiales</taxon>
        <taxon>Phreatobacteraceae</taxon>
        <taxon>Phreatobacter</taxon>
    </lineage>
</organism>
<proteinExistence type="predicted"/>
<comment type="caution">
    <text evidence="1">The sequence shown here is derived from an EMBL/GenBank/DDBJ whole genome shotgun (WGS) entry which is preliminary data.</text>
</comment>
<accession>A0A2T4ZGE5</accession>
<dbReference type="AlphaFoldDB" id="A0A2T4ZGE5"/>
<dbReference type="SUPFAM" id="SSF53448">
    <property type="entry name" value="Nucleotide-diphospho-sugar transferases"/>
    <property type="match status" value="1"/>
</dbReference>
<gene>
    <name evidence="1" type="ORF">C8P69_102348</name>
</gene>
<dbReference type="EMBL" id="PZZL01000002">
    <property type="protein sequence ID" value="PTM60963.1"/>
    <property type="molecule type" value="Genomic_DNA"/>
</dbReference>
<name>A0A2T4ZGE5_9HYPH</name>
<evidence type="ECO:0008006" key="3">
    <source>
        <dbReference type="Google" id="ProtNLM"/>
    </source>
</evidence>
<evidence type="ECO:0000313" key="1">
    <source>
        <dbReference type="EMBL" id="PTM60963.1"/>
    </source>
</evidence>
<dbReference type="OrthoDB" id="5465469at2"/>
<keyword evidence="2" id="KW-1185">Reference proteome</keyword>
<dbReference type="InterPro" id="IPR029044">
    <property type="entry name" value="Nucleotide-diphossugar_trans"/>
</dbReference>
<protein>
    <recommendedName>
        <fullName evidence="3">Glycosyl transferase family 2</fullName>
    </recommendedName>
</protein>
<evidence type="ECO:0000313" key="2">
    <source>
        <dbReference type="Proteomes" id="UP000241808"/>
    </source>
</evidence>